<dbReference type="AlphaFoldDB" id="A0AAV7VC37"/>
<feature type="compositionally biased region" description="Polar residues" evidence="1">
    <location>
        <begin position="148"/>
        <end position="157"/>
    </location>
</feature>
<sequence length="227" mass="23985">MAQGDSTLPRLTKDNQRSSRATLGVESPVVGIRGPLGFQHWRTDCASPRGAYPKRAPHRAAPVGPPSPRCMQFRSQEAPGSAPRAGGQLATRRSDPHPPLKGGPPSESDAGRSTPPNPGSRLQSGGDPAGPGPRRGARVHRGLPKQPQAHQPLTFSAPTRGAYQPSVSRPRPSPGPRPLSSVPGSPSHSGARSRGRVRTSAVPPVRSSRPTPLWARDRPIQRVQAPI</sequence>
<dbReference type="Proteomes" id="UP001066276">
    <property type="component" value="Chromosome 2_1"/>
</dbReference>
<keyword evidence="3" id="KW-1185">Reference proteome</keyword>
<dbReference type="EMBL" id="JANPWB010000003">
    <property type="protein sequence ID" value="KAJ1197649.1"/>
    <property type="molecule type" value="Genomic_DNA"/>
</dbReference>
<reference evidence="2" key="1">
    <citation type="journal article" date="2022" name="bioRxiv">
        <title>Sequencing and chromosome-scale assembly of the giantPleurodeles waltlgenome.</title>
        <authorList>
            <person name="Brown T."/>
            <person name="Elewa A."/>
            <person name="Iarovenko S."/>
            <person name="Subramanian E."/>
            <person name="Araus A.J."/>
            <person name="Petzold A."/>
            <person name="Susuki M."/>
            <person name="Suzuki K.-i.T."/>
            <person name="Hayashi T."/>
            <person name="Toyoda A."/>
            <person name="Oliveira C."/>
            <person name="Osipova E."/>
            <person name="Leigh N.D."/>
            <person name="Simon A."/>
            <person name="Yun M.H."/>
        </authorList>
    </citation>
    <scope>NUCLEOTIDE SEQUENCE</scope>
    <source>
        <strain evidence="2">20211129_DDA</strain>
        <tissue evidence="2">Liver</tissue>
    </source>
</reference>
<evidence type="ECO:0000313" key="2">
    <source>
        <dbReference type="EMBL" id="KAJ1197649.1"/>
    </source>
</evidence>
<gene>
    <name evidence="2" type="ORF">NDU88_001505</name>
</gene>
<protein>
    <submittedName>
        <fullName evidence="2">Uncharacterized protein</fullName>
    </submittedName>
</protein>
<evidence type="ECO:0000313" key="3">
    <source>
        <dbReference type="Proteomes" id="UP001066276"/>
    </source>
</evidence>
<proteinExistence type="predicted"/>
<comment type="caution">
    <text evidence="2">The sequence shown here is derived from an EMBL/GenBank/DDBJ whole genome shotgun (WGS) entry which is preliminary data.</text>
</comment>
<evidence type="ECO:0000256" key="1">
    <source>
        <dbReference type="SAM" id="MobiDB-lite"/>
    </source>
</evidence>
<accession>A0AAV7VC37</accession>
<organism evidence="2 3">
    <name type="scientific">Pleurodeles waltl</name>
    <name type="common">Iberian ribbed newt</name>
    <dbReference type="NCBI Taxonomy" id="8319"/>
    <lineage>
        <taxon>Eukaryota</taxon>
        <taxon>Metazoa</taxon>
        <taxon>Chordata</taxon>
        <taxon>Craniata</taxon>
        <taxon>Vertebrata</taxon>
        <taxon>Euteleostomi</taxon>
        <taxon>Amphibia</taxon>
        <taxon>Batrachia</taxon>
        <taxon>Caudata</taxon>
        <taxon>Salamandroidea</taxon>
        <taxon>Salamandridae</taxon>
        <taxon>Pleurodelinae</taxon>
        <taxon>Pleurodeles</taxon>
    </lineage>
</organism>
<feature type="region of interest" description="Disordered" evidence="1">
    <location>
        <begin position="1"/>
        <end position="227"/>
    </location>
</feature>
<name>A0AAV7VC37_PLEWA</name>
<feature type="compositionally biased region" description="Low complexity" evidence="1">
    <location>
        <begin position="178"/>
        <end position="187"/>
    </location>
</feature>